<dbReference type="Proteomes" id="UP000190460">
    <property type="component" value="Unassembled WGS sequence"/>
</dbReference>
<evidence type="ECO:0000256" key="1">
    <source>
        <dbReference type="ARBA" id="ARBA00008366"/>
    </source>
</evidence>
<dbReference type="STRING" id="92487.SAMN02745130_01146"/>
<keyword evidence="2 5" id="KW-0285">Flavoprotein</keyword>
<dbReference type="PANTHER" id="PTHR43425">
    <property type="entry name" value="OXYGEN-INSENSITIVE NADPH NITROREDUCTASE"/>
    <property type="match status" value="1"/>
</dbReference>
<evidence type="ECO:0000313" key="8">
    <source>
        <dbReference type="Proteomes" id="UP000190460"/>
    </source>
</evidence>
<dbReference type="PANTHER" id="PTHR43425:SF2">
    <property type="entry name" value="OXYGEN-INSENSITIVE NADPH NITROREDUCTASE"/>
    <property type="match status" value="1"/>
</dbReference>
<dbReference type="AlphaFoldDB" id="A0A1T4W670"/>
<comment type="similarity">
    <text evidence="1 5">Belongs to the flavin oxidoreductase frp family.</text>
</comment>
<dbReference type="InterPro" id="IPR000415">
    <property type="entry name" value="Nitroreductase-like"/>
</dbReference>
<dbReference type="CDD" id="cd02146">
    <property type="entry name" value="NfsA-like"/>
    <property type="match status" value="1"/>
</dbReference>
<gene>
    <name evidence="7" type="ORF">SAMN02745130_01146</name>
</gene>
<protein>
    <submittedName>
        <fullName evidence="7">Nitroreductase</fullName>
    </submittedName>
</protein>
<evidence type="ECO:0000256" key="5">
    <source>
        <dbReference type="PIRNR" id="PIRNR005426"/>
    </source>
</evidence>
<dbReference type="SUPFAM" id="SSF55469">
    <property type="entry name" value="FMN-dependent nitroreductase-like"/>
    <property type="match status" value="1"/>
</dbReference>
<reference evidence="7 8" key="1">
    <citation type="submission" date="2017-02" db="EMBL/GenBank/DDBJ databases">
        <authorList>
            <person name="Peterson S.W."/>
        </authorList>
    </citation>
    <scope>NUCLEOTIDE SEQUENCE [LARGE SCALE GENOMIC DNA]</scope>
    <source>
        <strain evidence="7 8">ATCC 49788</strain>
    </source>
</reference>
<accession>A0A1T4W670</accession>
<dbReference type="InterPro" id="IPR016446">
    <property type="entry name" value="Flavin_OxRdtase_Frp"/>
</dbReference>
<dbReference type="PIRSF" id="PIRSF005426">
    <property type="entry name" value="Frp"/>
    <property type="match status" value="1"/>
</dbReference>
<keyword evidence="5" id="KW-0521">NADP</keyword>
<dbReference type="GO" id="GO:0016491">
    <property type="term" value="F:oxidoreductase activity"/>
    <property type="evidence" value="ECO:0007669"/>
    <property type="project" value="UniProtKB-UniRule"/>
</dbReference>
<dbReference type="Pfam" id="PF00881">
    <property type="entry name" value="Nitroreductase"/>
    <property type="match status" value="1"/>
</dbReference>
<organism evidence="7 8">
    <name type="scientific">Thiothrix eikelboomii</name>
    <dbReference type="NCBI Taxonomy" id="92487"/>
    <lineage>
        <taxon>Bacteria</taxon>
        <taxon>Pseudomonadati</taxon>
        <taxon>Pseudomonadota</taxon>
        <taxon>Gammaproteobacteria</taxon>
        <taxon>Thiotrichales</taxon>
        <taxon>Thiotrichaceae</taxon>
        <taxon>Thiothrix</taxon>
    </lineage>
</organism>
<feature type="domain" description="Nitroreductase" evidence="6">
    <location>
        <begin position="12"/>
        <end position="163"/>
    </location>
</feature>
<dbReference type="NCBIfam" id="NF008033">
    <property type="entry name" value="PRK10765.1"/>
    <property type="match status" value="1"/>
</dbReference>
<evidence type="ECO:0000256" key="3">
    <source>
        <dbReference type="ARBA" id="ARBA00022643"/>
    </source>
</evidence>
<sequence length="245" mass="26791">MNPVMATMLAHASVRQFTEQTIEQDILASLIRCGQAAASSSFIQAVSVVQVTEAEQRQQIAELAGGQTWVVAAPVFLVFCADLQRVNYACVKNGLGALEGHTEHFITATVDTALVAQNVLLAAESLGLGGVFIGGIRNDPQRVCDLLSLPEQVYPVFGMCLGWPAQTQAVKPRFPVATILHESSYQLGAVATEVDRYDQQMQTYYQTRSSQQRISNWSAQTAAAVQKKQRPHLLTFLQTRGLLLR</sequence>
<evidence type="ECO:0000313" key="7">
    <source>
        <dbReference type="EMBL" id="SKA72629.1"/>
    </source>
</evidence>
<evidence type="ECO:0000256" key="4">
    <source>
        <dbReference type="ARBA" id="ARBA00023002"/>
    </source>
</evidence>
<evidence type="ECO:0000259" key="6">
    <source>
        <dbReference type="Pfam" id="PF00881"/>
    </source>
</evidence>
<keyword evidence="4 5" id="KW-0560">Oxidoreductase</keyword>
<dbReference type="EMBL" id="FUYB01000003">
    <property type="protein sequence ID" value="SKA72629.1"/>
    <property type="molecule type" value="Genomic_DNA"/>
</dbReference>
<name>A0A1T4W670_9GAMM</name>
<evidence type="ECO:0000256" key="2">
    <source>
        <dbReference type="ARBA" id="ARBA00022630"/>
    </source>
</evidence>
<keyword evidence="8" id="KW-1185">Reference proteome</keyword>
<dbReference type="Gene3D" id="3.40.109.10">
    <property type="entry name" value="NADH Oxidase"/>
    <property type="match status" value="1"/>
</dbReference>
<dbReference type="RefSeq" id="WP_078921619.1">
    <property type="nucleotide sequence ID" value="NZ_FUYB01000003.1"/>
</dbReference>
<keyword evidence="3 5" id="KW-0288">FMN</keyword>
<dbReference type="OrthoDB" id="3181400at2"/>
<proteinExistence type="inferred from homology"/>
<dbReference type="InterPro" id="IPR029479">
    <property type="entry name" value="Nitroreductase"/>
</dbReference>